<dbReference type="Gene3D" id="3.20.20.370">
    <property type="entry name" value="Glycoside hydrolase/deacetylase"/>
    <property type="match status" value="1"/>
</dbReference>
<dbReference type="InterPro" id="IPR011330">
    <property type="entry name" value="Glyco_hydro/deAcase_b/a-brl"/>
</dbReference>
<keyword evidence="1" id="KW-0479">Metal-binding</keyword>
<feature type="domain" description="NodB homology" evidence="4">
    <location>
        <begin position="180"/>
        <end position="277"/>
    </location>
</feature>
<dbReference type="CDD" id="cd10917">
    <property type="entry name" value="CE4_NodB_like_6s_7s"/>
    <property type="match status" value="1"/>
</dbReference>
<reference evidence="6" key="1">
    <citation type="journal article" date="2019" name="Int. J. Syst. Evol. Microbiol.">
        <title>The Global Catalogue of Microorganisms (GCM) 10K type strain sequencing project: providing services to taxonomists for standard genome sequencing and annotation.</title>
        <authorList>
            <consortium name="The Broad Institute Genomics Platform"/>
            <consortium name="The Broad Institute Genome Sequencing Center for Infectious Disease"/>
            <person name="Wu L."/>
            <person name="Ma J."/>
        </authorList>
    </citation>
    <scope>NUCLEOTIDE SEQUENCE [LARGE SCALE GENOMIC DNA]</scope>
    <source>
        <strain evidence="6">JCM 31486</strain>
    </source>
</reference>
<feature type="region of interest" description="Disordered" evidence="3">
    <location>
        <begin position="1"/>
        <end position="73"/>
    </location>
</feature>
<evidence type="ECO:0000256" key="1">
    <source>
        <dbReference type="ARBA" id="ARBA00022723"/>
    </source>
</evidence>
<feature type="compositionally biased region" description="Low complexity" evidence="3">
    <location>
        <begin position="16"/>
        <end position="29"/>
    </location>
</feature>
<dbReference type="PROSITE" id="PS51677">
    <property type="entry name" value="NODB"/>
    <property type="match status" value="1"/>
</dbReference>
<dbReference type="Pfam" id="PF01522">
    <property type="entry name" value="Polysacc_deac_1"/>
    <property type="match status" value="1"/>
</dbReference>
<dbReference type="EC" id="3.-.-.-" evidence="5"/>
<protein>
    <submittedName>
        <fullName evidence="5">Polysaccharide deacetylase family protein</fullName>
        <ecNumber evidence="5">3.-.-.-</ecNumber>
    </submittedName>
</protein>
<organism evidence="5 6">
    <name type="scientific">Kibdelosporangium lantanae</name>
    <dbReference type="NCBI Taxonomy" id="1497396"/>
    <lineage>
        <taxon>Bacteria</taxon>
        <taxon>Bacillati</taxon>
        <taxon>Actinomycetota</taxon>
        <taxon>Actinomycetes</taxon>
        <taxon>Pseudonocardiales</taxon>
        <taxon>Pseudonocardiaceae</taxon>
        <taxon>Kibdelosporangium</taxon>
    </lineage>
</organism>
<proteinExistence type="predicted"/>
<dbReference type="PANTHER" id="PTHR10587">
    <property type="entry name" value="GLYCOSYL TRANSFERASE-RELATED"/>
    <property type="match status" value="1"/>
</dbReference>
<comment type="caution">
    <text evidence="5">The sequence shown here is derived from an EMBL/GenBank/DDBJ whole genome shotgun (WGS) entry which is preliminary data.</text>
</comment>
<dbReference type="InterPro" id="IPR050248">
    <property type="entry name" value="Polysacc_deacetylase_ArnD"/>
</dbReference>
<evidence type="ECO:0000313" key="6">
    <source>
        <dbReference type="Proteomes" id="UP001597045"/>
    </source>
</evidence>
<feature type="compositionally biased region" description="Basic and acidic residues" evidence="3">
    <location>
        <begin position="61"/>
        <end position="73"/>
    </location>
</feature>
<dbReference type="EMBL" id="JBHTIS010000519">
    <property type="protein sequence ID" value="MFD1046091.1"/>
    <property type="molecule type" value="Genomic_DNA"/>
</dbReference>
<dbReference type="InterPro" id="IPR002509">
    <property type="entry name" value="NODB_dom"/>
</dbReference>
<gene>
    <name evidence="5" type="ORF">ACFQ1S_11210</name>
</gene>
<name>A0ABW3M7L6_9PSEU</name>
<evidence type="ECO:0000256" key="2">
    <source>
        <dbReference type="ARBA" id="ARBA00022801"/>
    </source>
</evidence>
<evidence type="ECO:0000259" key="4">
    <source>
        <dbReference type="PROSITE" id="PS51677"/>
    </source>
</evidence>
<keyword evidence="6" id="KW-1185">Reference proteome</keyword>
<accession>A0ABW3M7L6</accession>
<dbReference type="Proteomes" id="UP001597045">
    <property type="component" value="Unassembled WGS sequence"/>
</dbReference>
<keyword evidence="2 5" id="KW-0378">Hydrolase</keyword>
<sequence>MSTDDDRPTDPGGYPGVYSSGGQSYSGGSHRLNEPDNSGLGFYDDDSGYDSSSTTVLSRPASDDLDHDRDAQPVRRGYTWPTLVNMGDVIPARDACPYGWSPDQTVFGSGVRNPQKADGCTLLDAIWDHAPFRSHASFVSTVVTSMAGFGLTPVEKGRVLVAALGSDVGTRPEVDNSCANRIALTFDDGTSIYRPRLLQVLRDKQVHATFFDNGVRVEANPQWARFQAREGHVELNHTYSHVHMDQLTPEQNREEVVHNERVLAAAGAPITFRGIRP</sequence>
<feature type="non-terminal residue" evidence="5">
    <location>
        <position position="277"/>
    </location>
</feature>
<dbReference type="PANTHER" id="PTHR10587:SF133">
    <property type="entry name" value="CHITIN DEACETYLASE 1-RELATED"/>
    <property type="match status" value="1"/>
</dbReference>
<evidence type="ECO:0000256" key="3">
    <source>
        <dbReference type="SAM" id="MobiDB-lite"/>
    </source>
</evidence>
<dbReference type="SUPFAM" id="SSF88713">
    <property type="entry name" value="Glycoside hydrolase/deacetylase"/>
    <property type="match status" value="1"/>
</dbReference>
<evidence type="ECO:0000313" key="5">
    <source>
        <dbReference type="EMBL" id="MFD1046091.1"/>
    </source>
</evidence>
<dbReference type="GO" id="GO:0016787">
    <property type="term" value="F:hydrolase activity"/>
    <property type="evidence" value="ECO:0007669"/>
    <property type="project" value="UniProtKB-KW"/>
</dbReference>